<dbReference type="OrthoDB" id="9801735at2"/>
<dbReference type="InterPro" id="IPR039375">
    <property type="entry name" value="NodN-like"/>
</dbReference>
<organism evidence="2 3">
    <name type="scientific">Gynuella sunshinyii YC6258</name>
    <dbReference type="NCBI Taxonomy" id="1445510"/>
    <lineage>
        <taxon>Bacteria</taxon>
        <taxon>Pseudomonadati</taxon>
        <taxon>Pseudomonadota</taxon>
        <taxon>Gammaproteobacteria</taxon>
        <taxon>Oceanospirillales</taxon>
        <taxon>Saccharospirillaceae</taxon>
        <taxon>Gynuella</taxon>
    </lineage>
</organism>
<proteinExistence type="predicted"/>
<evidence type="ECO:0000313" key="3">
    <source>
        <dbReference type="Proteomes" id="UP000032266"/>
    </source>
</evidence>
<dbReference type="EMBL" id="CP007142">
    <property type="protein sequence ID" value="AJQ95181.1"/>
    <property type="molecule type" value="Genomic_DNA"/>
</dbReference>
<dbReference type="InterPro" id="IPR029069">
    <property type="entry name" value="HotDog_dom_sf"/>
</dbReference>
<dbReference type="InterPro" id="IPR002539">
    <property type="entry name" value="MaoC-like_dom"/>
</dbReference>
<protein>
    <submittedName>
        <fullName evidence="2">Acyl dehydratase</fullName>
    </submittedName>
</protein>
<dbReference type="Gene3D" id="3.10.129.10">
    <property type="entry name" value="Hotdog Thioesterase"/>
    <property type="match status" value="1"/>
</dbReference>
<dbReference type="KEGG" id="gsn:YC6258_03145"/>
<dbReference type="AlphaFoldDB" id="A0A0C5VLL4"/>
<dbReference type="HOGENOM" id="CLU_108911_1_0_6"/>
<reference evidence="2 3" key="1">
    <citation type="submission" date="2014-01" db="EMBL/GenBank/DDBJ databases">
        <title>Full genme sequencing of cellulolytic bacterium Gynuella sunshinyii YC6258T gen. nov., sp. nov.</title>
        <authorList>
            <person name="Khan H."/>
            <person name="Chung E.J."/>
            <person name="Chung Y.R."/>
        </authorList>
    </citation>
    <scope>NUCLEOTIDE SEQUENCE [LARGE SCALE GENOMIC DNA]</scope>
    <source>
        <strain evidence="2 3">YC6258</strain>
    </source>
</reference>
<dbReference type="PANTHER" id="PTHR42993">
    <property type="entry name" value="MAOC-LIKE DEHYDRATASE DOMAIN-CONTAINING PROTEIN"/>
    <property type="match status" value="1"/>
</dbReference>
<dbReference type="Pfam" id="PF01575">
    <property type="entry name" value="MaoC_dehydratas"/>
    <property type="match status" value="1"/>
</dbReference>
<dbReference type="CDD" id="cd03450">
    <property type="entry name" value="NodN"/>
    <property type="match status" value="1"/>
</dbReference>
<dbReference type="STRING" id="1445510.YC6258_03145"/>
<accession>A0A0C5VLL4</accession>
<dbReference type="PANTHER" id="PTHR42993:SF1">
    <property type="entry name" value="MAOC-LIKE DEHYDRATASE DOMAIN-CONTAINING PROTEIN"/>
    <property type="match status" value="1"/>
</dbReference>
<gene>
    <name evidence="2" type="ORF">YC6258_03145</name>
</gene>
<evidence type="ECO:0000259" key="1">
    <source>
        <dbReference type="Pfam" id="PF01575"/>
    </source>
</evidence>
<sequence>MDVIDFLKKKKEILAQKSFDVSDMISPTIKDYWAEISQTINAHWHQLLGQVNGEVSTNKGYIPTTAPYQHILDDINAQIGQEYFVGKWYTVEQDQIDQFASVTKDQQWIHTDPEKAKRESPFKQTIAHGFLTLSMIPYLTETVDENTPPFPDAKMCVNYGLNQVRFHFPVKPGNRIRARSRYIGVSEIRKGLEVVMEHTIDIENCRRPACVAQTVMRLYF</sequence>
<dbReference type="RefSeq" id="WP_044617535.1">
    <property type="nucleotide sequence ID" value="NZ_CP007142.1"/>
</dbReference>
<dbReference type="Proteomes" id="UP000032266">
    <property type="component" value="Chromosome"/>
</dbReference>
<keyword evidence="3" id="KW-1185">Reference proteome</keyword>
<dbReference type="SUPFAM" id="SSF54637">
    <property type="entry name" value="Thioesterase/thiol ester dehydrase-isomerase"/>
    <property type="match status" value="1"/>
</dbReference>
<evidence type="ECO:0000313" key="2">
    <source>
        <dbReference type="EMBL" id="AJQ95181.1"/>
    </source>
</evidence>
<name>A0A0C5VLL4_9GAMM</name>
<feature type="domain" description="MaoC-like" evidence="1">
    <location>
        <begin position="77"/>
        <end position="195"/>
    </location>
</feature>